<dbReference type="OrthoDB" id="409848at2759"/>
<evidence type="ECO:0000313" key="3">
    <source>
        <dbReference type="EMBL" id="CAG8451378.1"/>
    </source>
</evidence>
<organism evidence="3 4">
    <name type="scientific">Ambispora gerdemannii</name>
    <dbReference type="NCBI Taxonomy" id="144530"/>
    <lineage>
        <taxon>Eukaryota</taxon>
        <taxon>Fungi</taxon>
        <taxon>Fungi incertae sedis</taxon>
        <taxon>Mucoromycota</taxon>
        <taxon>Glomeromycotina</taxon>
        <taxon>Glomeromycetes</taxon>
        <taxon>Archaeosporales</taxon>
        <taxon>Ambisporaceae</taxon>
        <taxon>Ambispora</taxon>
    </lineage>
</organism>
<keyword evidence="1" id="KW-1133">Transmembrane helix</keyword>
<feature type="chain" id="PRO_5040252183" evidence="2">
    <location>
        <begin position="24"/>
        <end position="487"/>
    </location>
</feature>
<keyword evidence="1" id="KW-0812">Transmembrane</keyword>
<dbReference type="EMBL" id="CAJVPL010000128">
    <property type="protein sequence ID" value="CAG8451378.1"/>
    <property type="molecule type" value="Genomic_DNA"/>
</dbReference>
<name>A0A9N8VCE9_9GLOM</name>
<evidence type="ECO:0000256" key="2">
    <source>
        <dbReference type="SAM" id="SignalP"/>
    </source>
</evidence>
<evidence type="ECO:0000313" key="4">
    <source>
        <dbReference type="Proteomes" id="UP000789831"/>
    </source>
</evidence>
<gene>
    <name evidence="3" type="ORF">AGERDE_LOCUS1754</name>
</gene>
<accession>A0A9N8VCE9</accession>
<keyword evidence="4" id="KW-1185">Reference proteome</keyword>
<dbReference type="Proteomes" id="UP000789831">
    <property type="component" value="Unassembled WGS sequence"/>
</dbReference>
<feature type="transmembrane region" description="Helical" evidence="1">
    <location>
        <begin position="430"/>
        <end position="452"/>
    </location>
</feature>
<dbReference type="PANTHER" id="PTHR38360:SF1">
    <property type="entry name" value="F12P19.7"/>
    <property type="match status" value="1"/>
</dbReference>
<sequence length="487" mass="54463">MSLTTATTLFLIVFLGGTVFVDSAPAGDCATSWTEGTDYFPDKVSIDYFSGFNVSYHNYYKIVTNNRANETYLLYCTLTRPNISLTNVKSYLQVPVKNVASLDLNMLGLDSAIQYIANPENVTSPCLQKAKKSSFVDSGGNNSDTSNSVDVVFSSDSKDSDKYVTVSRGNDLSPLQKAEWIKFVSLFFNGEKNATDTFNNIQENYNCNTQNLIMAANAKNIAWVAYNSVAKEWNLINDLYYTVLTLNAGAMPILNASRTFSQLSSFQSAISHAYLIIDLSLITDENINTYDKWLKVIGYYSYDRSSLPAFVEKRRVYRTDKLLNKLGYDDWSASSGARPDLVLRDLISIQYPTYEREYLPTWLENFSASDTSKFLTEENCGITSAVQSPLFAPISRCNASDFPFDKPETSTRTSHNEDVNSSYSKKSKGLTSIILVSIGALLLVVIGLAFLLKKKVRSKFIEMKDEPTLQMTQTEGEIRIIKVEENA</sequence>
<keyword evidence="1" id="KW-0472">Membrane</keyword>
<protein>
    <submittedName>
        <fullName evidence="3">2462_t:CDS:1</fullName>
    </submittedName>
</protein>
<feature type="signal peptide" evidence="2">
    <location>
        <begin position="1"/>
        <end position="23"/>
    </location>
</feature>
<reference evidence="3" key="1">
    <citation type="submission" date="2021-06" db="EMBL/GenBank/DDBJ databases">
        <authorList>
            <person name="Kallberg Y."/>
            <person name="Tangrot J."/>
            <person name="Rosling A."/>
        </authorList>
    </citation>
    <scope>NUCLEOTIDE SEQUENCE</scope>
    <source>
        <strain evidence="3">MT106</strain>
    </source>
</reference>
<evidence type="ECO:0000256" key="1">
    <source>
        <dbReference type="SAM" id="Phobius"/>
    </source>
</evidence>
<keyword evidence="2" id="KW-0732">Signal</keyword>
<dbReference type="PANTHER" id="PTHR38360">
    <property type="entry name" value="OS03G0120000 PROTEIN"/>
    <property type="match status" value="1"/>
</dbReference>
<comment type="caution">
    <text evidence="3">The sequence shown here is derived from an EMBL/GenBank/DDBJ whole genome shotgun (WGS) entry which is preliminary data.</text>
</comment>
<proteinExistence type="predicted"/>
<dbReference type="AlphaFoldDB" id="A0A9N8VCE9"/>